<evidence type="ECO:0000256" key="1">
    <source>
        <dbReference type="ARBA" id="ARBA00006484"/>
    </source>
</evidence>
<dbReference type="Pfam" id="PF00106">
    <property type="entry name" value="adh_short"/>
    <property type="match status" value="1"/>
</dbReference>
<evidence type="ECO:0000313" key="3">
    <source>
        <dbReference type="EMBL" id="KAE9966931.1"/>
    </source>
</evidence>
<reference evidence="3 4" key="1">
    <citation type="submission" date="2019-11" db="EMBL/GenBank/DDBJ databases">
        <title>Venturia inaequalis Genome Resource.</title>
        <authorList>
            <person name="Lichtner F.J."/>
        </authorList>
    </citation>
    <scope>NUCLEOTIDE SEQUENCE [LARGE SCALE GENOMIC DNA]</scope>
    <source>
        <strain evidence="3">Bline_iso_100314</strain>
    </source>
</reference>
<comment type="similarity">
    <text evidence="1">Belongs to the short-chain dehydrogenases/reductases (SDR) family.</text>
</comment>
<evidence type="ECO:0000256" key="2">
    <source>
        <dbReference type="ARBA" id="ARBA00023002"/>
    </source>
</evidence>
<dbReference type="EMBL" id="WNWQ01000498">
    <property type="protein sequence ID" value="KAE9966931.1"/>
    <property type="molecule type" value="Genomic_DNA"/>
</dbReference>
<dbReference type="GO" id="GO:0016616">
    <property type="term" value="F:oxidoreductase activity, acting on the CH-OH group of donors, NAD or NADP as acceptor"/>
    <property type="evidence" value="ECO:0007669"/>
    <property type="project" value="TreeGrafter"/>
</dbReference>
<keyword evidence="2" id="KW-0560">Oxidoreductase</keyword>
<dbReference type="PANTHER" id="PTHR44229:SF4">
    <property type="entry name" value="15-HYDROXYPROSTAGLANDIN DEHYDROGENASE [NAD(+)]"/>
    <property type="match status" value="1"/>
</dbReference>
<comment type="caution">
    <text evidence="3">The sequence shown here is derived from an EMBL/GenBank/DDBJ whole genome shotgun (WGS) entry which is preliminary data.</text>
</comment>
<dbReference type="Proteomes" id="UP000433883">
    <property type="component" value="Unassembled WGS sequence"/>
</dbReference>
<dbReference type="Gene3D" id="3.40.50.720">
    <property type="entry name" value="NAD(P)-binding Rossmann-like Domain"/>
    <property type="match status" value="1"/>
</dbReference>
<name>A0A8H3UAK2_VENIN</name>
<gene>
    <name evidence="3" type="ORF">BLS_006673</name>
</gene>
<dbReference type="InterPro" id="IPR036291">
    <property type="entry name" value="NAD(P)-bd_dom_sf"/>
</dbReference>
<dbReference type="GO" id="GO:0005737">
    <property type="term" value="C:cytoplasm"/>
    <property type="evidence" value="ECO:0007669"/>
    <property type="project" value="TreeGrafter"/>
</dbReference>
<sequence>MSEAGKSAFITGGASGIGKAVVKMLSEKGVNVFIADYNTVAAESFAAELNGTGKAKAAFAHVDVSDWNQLVEAFEHAIAAFEKIDYVYPIAGIGERKWMTNKPSLHSWEAPDLSREDLLRLFSLRILRCSDSSNLHRRKVVRLPSLTFTSTLTHSSGVTGFVRSYGAHLPTEGITLNAICPNVVRTAISSSDFYDKCEAENLLTPMQSLLDVFESLLGEDGRSGQIFEVGPHGMQTRDAPEPMDADTGVLMVLTDSRG</sequence>
<protein>
    <submittedName>
        <fullName evidence="3">Uncharacterized protein</fullName>
    </submittedName>
</protein>
<evidence type="ECO:0000313" key="4">
    <source>
        <dbReference type="Proteomes" id="UP000433883"/>
    </source>
</evidence>
<dbReference type="AlphaFoldDB" id="A0A8H3UAK2"/>
<dbReference type="PRINTS" id="PR00081">
    <property type="entry name" value="GDHRDH"/>
</dbReference>
<dbReference type="PANTHER" id="PTHR44229">
    <property type="entry name" value="15-HYDROXYPROSTAGLANDIN DEHYDROGENASE [NAD(+)]"/>
    <property type="match status" value="1"/>
</dbReference>
<dbReference type="SUPFAM" id="SSF51735">
    <property type="entry name" value="NAD(P)-binding Rossmann-fold domains"/>
    <property type="match status" value="1"/>
</dbReference>
<organism evidence="3 4">
    <name type="scientific">Venturia inaequalis</name>
    <name type="common">Apple scab fungus</name>
    <dbReference type="NCBI Taxonomy" id="5025"/>
    <lineage>
        <taxon>Eukaryota</taxon>
        <taxon>Fungi</taxon>
        <taxon>Dikarya</taxon>
        <taxon>Ascomycota</taxon>
        <taxon>Pezizomycotina</taxon>
        <taxon>Dothideomycetes</taxon>
        <taxon>Pleosporomycetidae</taxon>
        <taxon>Venturiales</taxon>
        <taxon>Venturiaceae</taxon>
        <taxon>Venturia</taxon>
    </lineage>
</organism>
<dbReference type="InterPro" id="IPR002347">
    <property type="entry name" value="SDR_fam"/>
</dbReference>
<proteinExistence type="inferred from homology"/>
<accession>A0A8H3UAK2</accession>